<keyword evidence="5" id="KW-1185">Reference proteome</keyword>
<dbReference type="Gene3D" id="2.170.130.10">
    <property type="entry name" value="TonB-dependent receptor, plug domain"/>
    <property type="match status" value="1"/>
</dbReference>
<keyword evidence="1" id="KW-0998">Cell outer membrane</keyword>
<keyword evidence="1" id="KW-0812">Transmembrane</keyword>
<dbReference type="PANTHER" id="PTHR40980">
    <property type="entry name" value="PLUG DOMAIN-CONTAINING PROTEIN"/>
    <property type="match status" value="1"/>
</dbReference>
<reference evidence="4" key="2">
    <citation type="submission" date="2020-09" db="EMBL/GenBank/DDBJ databases">
        <authorList>
            <person name="Sun Q."/>
            <person name="Zhou Y."/>
        </authorList>
    </citation>
    <scope>NUCLEOTIDE SEQUENCE</scope>
    <source>
        <strain evidence="4">CGMCC 1.15519</strain>
    </source>
</reference>
<dbReference type="InterPro" id="IPR039426">
    <property type="entry name" value="TonB-dep_rcpt-like"/>
</dbReference>
<feature type="chain" id="PRO_5036733388" description="TonB-dependent receptor plug domain-containing protein" evidence="2">
    <location>
        <begin position="26"/>
        <end position="204"/>
    </location>
</feature>
<feature type="domain" description="TonB-dependent receptor plug" evidence="3">
    <location>
        <begin position="70"/>
        <end position="184"/>
    </location>
</feature>
<comment type="subcellular location">
    <subcellularLocation>
        <location evidence="1">Cell outer membrane</location>
        <topology evidence="1">Multi-pass membrane protein</topology>
    </subcellularLocation>
</comment>
<keyword evidence="2" id="KW-0732">Signal</keyword>
<organism evidence="4 5">
    <name type="scientific">Sandarakinorhabdus glacialis</name>
    <dbReference type="NCBI Taxonomy" id="1614636"/>
    <lineage>
        <taxon>Bacteria</taxon>
        <taxon>Pseudomonadati</taxon>
        <taxon>Pseudomonadota</taxon>
        <taxon>Alphaproteobacteria</taxon>
        <taxon>Sphingomonadales</taxon>
        <taxon>Sphingosinicellaceae</taxon>
        <taxon>Sandarakinorhabdus</taxon>
    </lineage>
</organism>
<evidence type="ECO:0000256" key="1">
    <source>
        <dbReference type="PROSITE-ProRule" id="PRU01360"/>
    </source>
</evidence>
<name>A0A917E2S2_9SPHN</name>
<dbReference type="Proteomes" id="UP000635071">
    <property type="component" value="Unassembled WGS sequence"/>
</dbReference>
<dbReference type="Pfam" id="PF07715">
    <property type="entry name" value="Plug"/>
    <property type="match status" value="1"/>
</dbReference>
<comment type="caution">
    <text evidence="4">The sequence shown here is derived from an EMBL/GenBank/DDBJ whole genome shotgun (WGS) entry which is preliminary data.</text>
</comment>
<dbReference type="GO" id="GO:0009279">
    <property type="term" value="C:cell outer membrane"/>
    <property type="evidence" value="ECO:0007669"/>
    <property type="project" value="UniProtKB-SubCell"/>
</dbReference>
<feature type="signal peptide" evidence="2">
    <location>
        <begin position="1"/>
        <end position="25"/>
    </location>
</feature>
<evidence type="ECO:0000313" key="5">
    <source>
        <dbReference type="Proteomes" id="UP000635071"/>
    </source>
</evidence>
<gene>
    <name evidence="4" type="ORF">GCM10011529_00010</name>
</gene>
<keyword evidence="1" id="KW-0813">Transport</keyword>
<dbReference type="InterPro" id="IPR037066">
    <property type="entry name" value="Plug_dom_sf"/>
</dbReference>
<accession>A0A917E2S2</accession>
<dbReference type="PROSITE" id="PS52016">
    <property type="entry name" value="TONB_DEPENDENT_REC_3"/>
    <property type="match status" value="1"/>
</dbReference>
<proteinExistence type="inferred from homology"/>
<evidence type="ECO:0000256" key="2">
    <source>
        <dbReference type="SAM" id="SignalP"/>
    </source>
</evidence>
<sequence length="204" mass="21395">MKIIQKNHGAISVSLMALMIAEAAAAQAPAVPAPATAKAAPVADNVVTDRDIGEITVTGYRGSLRASISDKREASVQIDAINAEDIADFPDNNLAQSLQRLPGVSVDRDNGEGRSITVRGLGGDFNRTRLNGLEALSTAGSNDAGTSPNRSRSFDYNTFASELFSALKVQKTSSAETDEGSLGATIDLQTGRPFEVVPENWTGC</sequence>
<dbReference type="InterPro" id="IPR012910">
    <property type="entry name" value="Plug_dom"/>
</dbReference>
<dbReference type="SUPFAM" id="SSF56935">
    <property type="entry name" value="Porins"/>
    <property type="match status" value="1"/>
</dbReference>
<keyword evidence="1" id="KW-0472">Membrane</keyword>
<reference evidence="4" key="1">
    <citation type="journal article" date="2014" name="Int. J. Syst. Evol. Microbiol.">
        <title>Complete genome sequence of Corynebacterium casei LMG S-19264T (=DSM 44701T), isolated from a smear-ripened cheese.</title>
        <authorList>
            <consortium name="US DOE Joint Genome Institute (JGI-PGF)"/>
            <person name="Walter F."/>
            <person name="Albersmeier A."/>
            <person name="Kalinowski J."/>
            <person name="Ruckert C."/>
        </authorList>
    </citation>
    <scope>NUCLEOTIDE SEQUENCE</scope>
    <source>
        <strain evidence="4">CGMCC 1.15519</strain>
    </source>
</reference>
<comment type="similarity">
    <text evidence="1">Belongs to the TonB-dependent receptor family.</text>
</comment>
<evidence type="ECO:0000259" key="3">
    <source>
        <dbReference type="Pfam" id="PF07715"/>
    </source>
</evidence>
<dbReference type="EMBL" id="BMJM01000001">
    <property type="protein sequence ID" value="GGD98002.1"/>
    <property type="molecule type" value="Genomic_DNA"/>
</dbReference>
<dbReference type="PANTHER" id="PTHR40980:SF3">
    <property type="entry name" value="TONB-DEPENDENT RECEPTOR-LIKE BETA-BARREL DOMAIN-CONTAINING PROTEIN"/>
    <property type="match status" value="1"/>
</dbReference>
<dbReference type="AlphaFoldDB" id="A0A917E2S2"/>
<dbReference type="RefSeq" id="WP_243450474.1">
    <property type="nucleotide sequence ID" value="NZ_BMJM01000001.1"/>
</dbReference>
<protein>
    <recommendedName>
        <fullName evidence="3">TonB-dependent receptor plug domain-containing protein</fullName>
    </recommendedName>
</protein>
<keyword evidence="1" id="KW-1134">Transmembrane beta strand</keyword>
<evidence type="ECO:0000313" key="4">
    <source>
        <dbReference type="EMBL" id="GGD98002.1"/>
    </source>
</evidence>